<protein>
    <recommendedName>
        <fullName evidence="1">Serpin domain-containing protein</fullName>
    </recommendedName>
</protein>
<reference evidence="2 3" key="1">
    <citation type="submission" date="2019-07" db="EMBL/GenBank/DDBJ databases">
        <title>Whole genome shotgun sequence of Cellulomonas persica NBRC 101101.</title>
        <authorList>
            <person name="Hosoyama A."/>
            <person name="Uohara A."/>
            <person name="Ohji S."/>
            <person name="Ichikawa N."/>
        </authorList>
    </citation>
    <scope>NUCLEOTIDE SEQUENCE [LARGE SCALE GENOMIC DNA]</scope>
    <source>
        <strain evidence="2 3">NBRC 101101</strain>
    </source>
</reference>
<dbReference type="InterPro" id="IPR036186">
    <property type="entry name" value="Serpin_sf"/>
</dbReference>
<name>A0A510UQ42_9CELL</name>
<dbReference type="SUPFAM" id="SSF56574">
    <property type="entry name" value="Serpins"/>
    <property type="match status" value="1"/>
</dbReference>
<dbReference type="Gene3D" id="6.20.40.10">
    <property type="match status" value="1"/>
</dbReference>
<accession>A0A510UQ42</accession>
<dbReference type="Pfam" id="PF00079">
    <property type="entry name" value="Serpin"/>
    <property type="match status" value="1"/>
</dbReference>
<evidence type="ECO:0000313" key="3">
    <source>
        <dbReference type="Proteomes" id="UP000321386"/>
    </source>
</evidence>
<organism evidence="2 3">
    <name type="scientific">Cellulomonas persica</name>
    <dbReference type="NCBI Taxonomy" id="76861"/>
    <lineage>
        <taxon>Bacteria</taxon>
        <taxon>Bacillati</taxon>
        <taxon>Actinomycetota</taxon>
        <taxon>Actinomycetes</taxon>
        <taxon>Micrococcales</taxon>
        <taxon>Cellulomonadaceae</taxon>
        <taxon>Cellulomonas</taxon>
    </lineage>
</organism>
<dbReference type="Gene3D" id="2.10.310.10">
    <property type="entry name" value="Serpins superfamily"/>
    <property type="match status" value="1"/>
</dbReference>
<proteinExistence type="predicted"/>
<feature type="domain" description="Serpin" evidence="1">
    <location>
        <begin position="4"/>
        <end position="67"/>
    </location>
</feature>
<sequence length="69" mass="7414">MDLMQAAQQAVLRVDEAGTRAAAVTEVMAGEAAPVATREVRFDRPFLLVVRDVTTGWPLFLASVADPTL</sequence>
<dbReference type="InterPro" id="IPR023796">
    <property type="entry name" value="Serpin_dom"/>
</dbReference>
<gene>
    <name evidence="2" type="ORF">CPE01_04220</name>
</gene>
<comment type="caution">
    <text evidence="2">The sequence shown here is derived from an EMBL/GenBank/DDBJ whole genome shotgun (WGS) entry which is preliminary data.</text>
</comment>
<evidence type="ECO:0000313" key="2">
    <source>
        <dbReference type="EMBL" id="GEK16689.1"/>
    </source>
</evidence>
<keyword evidence="3" id="KW-1185">Reference proteome</keyword>
<dbReference type="Proteomes" id="UP000321386">
    <property type="component" value="Unassembled WGS sequence"/>
</dbReference>
<dbReference type="OrthoDB" id="9764871at2"/>
<dbReference type="InterPro" id="IPR023795">
    <property type="entry name" value="Serpin_CS"/>
</dbReference>
<dbReference type="EMBL" id="BJUA01000002">
    <property type="protein sequence ID" value="GEK16689.1"/>
    <property type="molecule type" value="Genomic_DNA"/>
</dbReference>
<evidence type="ECO:0000259" key="1">
    <source>
        <dbReference type="Pfam" id="PF00079"/>
    </source>
</evidence>
<dbReference type="PROSITE" id="PS00284">
    <property type="entry name" value="SERPIN"/>
    <property type="match status" value="1"/>
</dbReference>
<dbReference type="AlphaFoldDB" id="A0A510UQ42"/>